<dbReference type="SUPFAM" id="SSF46955">
    <property type="entry name" value="Putative DNA-binding domain"/>
    <property type="match status" value="1"/>
</dbReference>
<keyword evidence="3" id="KW-1185">Reference proteome</keyword>
<dbReference type="Proteomes" id="UP000295399">
    <property type="component" value="Unassembled WGS sequence"/>
</dbReference>
<dbReference type="NCBIfam" id="TIGR01764">
    <property type="entry name" value="excise"/>
    <property type="match status" value="1"/>
</dbReference>
<evidence type="ECO:0000259" key="1">
    <source>
        <dbReference type="Pfam" id="PF12728"/>
    </source>
</evidence>
<dbReference type="InterPro" id="IPR009061">
    <property type="entry name" value="DNA-bd_dom_put_sf"/>
</dbReference>
<dbReference type="GO" id="GO:0003677">
    <property type="term" value="F:DNA binding"/>
    <property type="evidence" value="ECO:0007669"/>
    <property type="project" value="InterPro"/>
</dbReference>
<protein>
    <submittedName>
        <fullName evidence="2">Excisionase family DNA binding protein</fullName>
    </submittedName>
</protein>
<reference evidence="2 3" key="1">
    <citation type="submission" date="2019-03" db="EMBL/GenBank/DDBJ databases">
        <title>Genomic Encyclopedia of Type Strains, Phase IV (KMG-IV): sequencing the most valuable type-strain genomes for metagenomic binning, comparative biology and taxonomic classification.</title>
        <authorList>
            <person name="Goeker M."/>
        </authorList>
    </citation>
    <scope>NUCLEOTIDE SEQUENCE [LARGE SCALE GENOMIC DNA]</scope>
    <source>
        <strain evidence="2 3">DSM 2132</strain>
    </source>
</reference>
<proteinExistence type="predicted"/>
<gene>
    <name evidence="2" type="ORF">EV659_110106</name>
</gene>
<sequence>MSQIKIEPVYTVEQVAEFLSCNPSTVRRMLASPKCTLKGFRVGTKLWRVRKSDLETYIQSCATEAAGA</sequence>
<dbReference type="OrthoDB" id="7872598at2"/>
<dbReference type="AlphaFoldDB" id="A0A4V2SNQ9"/>
<dbReference type="InParanoid" id="A0A4V2SNQ9"/>
<dbReference type="RefSeq" id="WP_132709243.1">
    <property type="nucleotide sequence ID" value="NZ_JACIGF010000010.1"/>
</dbReference>
<evidence type="ECO:0000313" key="2">
    <source>
        <dbReference type="EMBL" id="TCP32026.1"/>
    </source>
</evidence>
<dbReference type="InterPro" id="IPR041657">
    <property type="entry name" value="HTH_17"/>
</dbReference>
<name>A0A4V2SNQ9_RHOSA</name>
<dbReference type="EMBL" id="SLXO01000010">
    <property type="protein sequence ID" value="TCP32026.1"/>
    <property type="molecule type" value="Genomic_DNA"/>
</dbReference>
<dbReference type="Pfam" id="PF12728">
    <property type="entry name" value="HTH_17"/>
    <property type="match status" value="1"/>
</dbReference>
<evidence type="ECO:0000313" key="3">
    <source>
        <dbReference type="Proteomes" id="UP000295399"/>
    </source>
</evidence>
<accession>A0A4V2SNQ9</accession>
<dbReference type="InterPro" id="IPR010093">
    <property type="entry name" value="SinI_DNA-bd"/>
</dbReference>
<organism evidence="2 3">
    <name type="scientific">Rhodothalassium salexigens DSM 2132</name>
    <dbReference type="NCBI Taxonomy" id="1188247"/>
    <lineage>
        <taxon>Bacteria</taxon>
        <taxon>Pseudomonadati</taxon>
        <taxon>Pseudomonadota</taxon>
        <taxon>Alphaproteobacteria</taxon>
        <taxon>Rhodothalassiales</taxon>
        <taxon>Rhodothalassiaceae</taxon>
        <taxon>Rhodothalassium</taxon>
    </lineage>
</organism>
<feature type="domain" description="Helix-turn-helix" evidence="1">
    <location>
        <begin position="9"/>
        <end position="61"/>
    </location>
</feature>
<comment type="caution">
    <text evidence="2">The sequence shown here is derived from an EMBL/GenBank/DDBJ whole genome shotgun (WGS) entry which is preliminary data.</text>
</comment>